<evidence type="ECO:0000259" key="8">
    <source>
        <dbReference type="Pfam" id="PF00150"/>
    </source>
</evidence>
<feature type="domain" description="Glycoside hydrolase family 5" evidence="8">
    <location>
        <begin position="30"/>
        <end position="257"/>
    </location>
</feature>
<gene>
    <name evidence="9" type="ORF">AB2B41_21790</name>
</gene>
<dbReference type="SUPFAM" id="SSF51445">
    <property type="entry name" value="(Trans)glycosidases"/>
    <property type="match status" value="1"/>
</dbReference>
<proteinExistence type="inferred from homology"/>
<evidence type="ECO:0000256" key="3">
    <source>
        <dbReference type="ARBA" id="ARBA00023001"/>
    </source>
</evidence>
<evidence type="ECO:0000313" key="9">
    <source>
        <dbReference type="EMBL" id="MEW9922239.1"/>
    </source>
</evidence>
<dbReference type="Pfam" id="PF00150">
    <property type="entry name" value="Cellulase"/>
    <property type="match status" value="1"/>
</dbReference>
<comment type="similarity">
    <text evidence="1 7">Belongs to the glycosyl hydrolase 5 (cellulase A) family.</text>
</comment>
<dbReference type="Gene3D" id="3.20.20.80">
    <property type="entry name" value="Glycosidases"/>
    <property type="match status" value="2"/>
</dbReference>
<keyword evidence="6" id="KW-0624">Polysaccharide degradation</keyword>
<keyword evidence="10" id="KW-1185">Reference proteome</keyword>
<name>A0ABV3RV79_9RHOB</name>
<keyword evidence="3" id="KW-0136">Cellulose degradation</keyword>
<evidence type="ECO:0000256" key="5">
    <source>
        <dbReference type="ARBA" id="ARBA00023295"/>
    </source>
</evidence>
<keyword evidence="5 7" id="KW-0326">Glycosidase</keyword>
<sequence length="518" mass="59132">MSFSNFYYLTMGEGGFDPRTSQHHIEKDFIRVRELGFNSIRFAFNGNWHKTNPDFFWNWLDQNVAWAAKHNVLLTLDLHVPIGAFWLDPTSDSVDFSIWTEETVQQENIELWRQIAERYKNSTAIGGFELLNEAVTDDATGDQWRKLARELVSAIREVNRNHLLIVGALYGTNRRYAGLTTESLFLVDDPNVMYDVHFYEPITFTHQSASWLETRIDYGGTYPDVSTPIPTGAQVLLPESSIQSQSVVEGTTDWMQYDSGWVKLDNPNAVAAIPVFVMQSGARGVVSFDNIEVRERDTANGTSRTVIDANPFGHSLKNWWEWGNVDETLSPYTFHRYEGDGVDDAYSLKISGETAEGQYLGWSSDAHWVTVTPGKWYRVTGYMKGVDVSYSKTDGVASGFVGVSLSFFSSPGHQEEPGFLFRNAEYLERQLMELFQFGVENDVPMSVMEFGTMSSTITDHRLGGGEWLKDMLHIFRKYNTSFSLWNYRSSSMGIYRHGFGERTERPNLELMEILRENL</sequence>
<evidence type="ECO:0000256" key="4">
    <source>
        <dbReference type="ARBA" id="ARBA00023277"/>
    </source>
</evidence>
<dbReference type="Proteomes" id="UP001556098">
    <property type="component" value="Unassembled WGS sequence"/>
</dbReference>
<dbReference type="PANTHER" id="PTHR31297:SF41">
    <property type="entry name" value="ENDOGLUCANASE, PUTATIVE (AFU_ORTHOLOGUE AFUA_5G01830)-RELATED"/>
    <property type="match status" value="1"/>
</dbReference>
<evidence type="ECO:0000256" key="1">
    <source>
        <dbReference type="ARBA" id="ARBA00005641"/>
    </source>
</evidence>
<dbReference type="EMBL" id="JBFNXX010000038">
    <property type="protein sequence ID" value="MEW9922239.1"/>
    <property type="molecule type" value="Genomic_DNA"/>
</dbReference>
<reference evidence="9 10" key="1">
    <citation type="submission" date="2024-07" db="EMBL/GenBank/DDBJ databases">
        <title>Marimonas sp.nov., isolated from tidal-flat sediment.</title>
        <authorList>
            <person name="Jayan J.N."/>
            <person name="Lee S.S."/>
        </authorList>
    </citation>
    <scope>NUCLEOTIDE SEQUENCE [LARGE SCALE GENOMIC DNA]</scope>
    <source>
        <strain evidence="9 10">MJW-29</strain>
    </source>
</reference>
<organism evidence="9 10">
    <name type="scientific">Sulfitobacter sediminis</name>
    <dbReference type="NCBI Taxonomy" id="3234186"/>
    <lineage>
        <taxon>Bacteria</taxon>
        <taxon>Pseudomonadati</taxon>
        <taxon>Pseudomonadota</taxon>
        <taxon>Alphaproteobacteria</taxon>
        <taxon>Rhodobacterales</taxon>
        <taxon>Roseobacteraceae</taxon>
        <taxon>Sulfitobacter</taxon>
    </lineage>
</organism>
<dbReference type="InterPro" id="IPR017853">
    <property type="entry name" value="GH"/>
</dbReference>
<evidence type="ECO:0000256" key="7">
    <source>
        <dbReference type="RuleBase" id="RU361153"/>
    </source>
</evidence>
<keyword evidence="2 7" id="KW-0378">Hydrolase</keyword>
<dbReference type="EC" id="3.2.1.-" evidence="9"/>
<dbReference type="GO" id="GO:0016798">
    <property type="term" value="F:hydrolase activity, acting on glycosyl bonds"/>
    <property type="evidence" value="ECO:0007669"/>
    <property type="project" value="UniProtKB-KW"/>
</dbReference>
<comment type="caution">
    <text evidence="9">The sequence shown here is derived from an EMBL/GenBank/DDBJ whole genome shotgun (WGS) entry which is preliminary data.</text>
</comment>
<evidence type="ECO:0000256" key="6">
    <source>
        <dbReference type="ARBA" id="ARBA00023326"/>
    </source>
</evidence>
<evidence type="ECO:0000313" key="10">
    <source>
        <dbReference type="Proteomes" id="UP001556098"/>
    </source>
</evidence>
<dbReference type="PANTHER" id="PTHR31297">
    <property type="entry name" value="GLUCAN ENDO-1,6-BETA-GLUCOSIDASE B"/>
    <property type="match status" value="1"/>
</dbReference>
<protein>
    <submittedName>
        <fullName evidence="9">Glycoside hydrolase family 5 protein</fullName>
        <ecNumber evidence="9">3.2.1.-</ecNumber>
    </submittedName>
</protein>
<dbReference type="InterPro" id="IPR001547">
    <property type="entry name" value="Glyco_hydro_5"/>
</dbReference>
<evidence type="ECO:0000256" key="2">
    <source>
        <dbReference type="ARBA" id="ARBA00022801"/>
    </source>
</evidence>
<keyword evidence="4" id="KW-0119">Carbohydrate metabolism</keyword>
<dbReference type="InterPro" id="IPR050386">
    <property type="entry name" value="Glycosyl_hydrolase_5"/>
</dbReference>
<dbReference type="RefSeq" id="WP_367879937.1">
    <property type="nucleotide sequence ID" value="NZ_JBFNXX010000038.1"/>
</dbReference>
<accession>A0ABV3RV79</accession>